<keyword evidence="4" id="KW-1185">Reference proteome</keyword>
<dbReference type="Pfam" id="PF10551">
    <property type="entry name" value="MULE"/>
    <property type="match status" value="1"/>
</dbReference>
<dbReference type="InterPro" id="IPR018289">
    <property type="entry name" value="MULE_transposase_dom"/>
</dbReference>
<dbReference type="Proteomes" id="UP001150062">
    <property type="component" value="Unassembled WGS sequence"/>
</dbReference>
<evidence type="ECO:0000313" key="3">
    <source>
        <dbReference type="EMBL" id="KAJ6231584.1"/>
    </source>
</evidence>
<protein>
    <recommendedName>
        <fullName evidence="2">MULE transposase domain-containing protein</fullName>
    </recommendedName>
</protein>
<name>A0ABQ8XJW3_9EUKA</name>
<feature type="compositionally biased region" description="Basic residues" evidence="1">
    <location>
        <begin position="524"/>
        <end position="537"/>
    </location>
</feature>
<evidence type="ECO:0000256" key="1">
    <source>
        <dbReference type="SAM" id="MobiDB-lite"/>
    </source>
</evidence>
<feature type="region of interest" description="Disordered" evidence="1">
    <location>
        <begin position="448"/>
        <end position="468"/>
    </location>
</feature>
<feature type="domain" description="MULE transposase" evidence="2">
    <location>
        <begin position="228"/>
        <end position="322"/>
    </location>
</feature>
<comment type="caution">
    <text evidence="3">The sequence shown here is derived from an EMBL/GenBank/DDBJ whole genome shotgun (WGS) entry which is preliminary data.</text>
</comment>
<gene>
    <name evidence="3" type="ORF">M0813_05657</name>
</gene>
<dbReference type="EMBL" id="JAOAOG010000299">
    <property type="protein sequence ID" value="KAJ6231584.1"/>
    <property type="molecule type" value="Genomic_DNA"/>
</dbReference>
<reference evidence="3" key="1">
    <citation type="submission" date="2022-08" db="EMBL/GenBank/DDBJ databases">
        <title>Novel sulfate-reducing endosymbionts in the free-living metamonad Anaeramoeba.</title>
        <authorList>
            <person name="Jerlstrom-Hultqvist J."/>
            <person name="Cepicka I."/>
            <person name="Gallot-Lavallee L."/>
            <person name="Salas-Leiva D."/>
            <person name="Curtis B.A."/>
            <person name="Zahonova K."/>
            <person name="Pipaliya S."/>
            <person name="Dacks J."/>
            <person name="Roger A.J."/>
        </authorList>
    </citation>
    <scope>NUCLEOTIDE SEQUENCE</scope>
    <source>
        <strain evidence="3">Schooner1</strain>
    </source>
</reference>
<accession>A0ABQ8XJW3</accession>
<sequence>MEHVQRSSGSSYEDTENSHYKNNFRQKIKNVVLKNFKSKLNVDGFPIRIVLSGYPFHLRRVDRDKQGKPTKLRYYCKHYRCKKCNCKFTAISPFKTFETPDLQHSKYCKQVQKQQFDIISYEMISKVIDQLEKPHVSTQKILIKLQRLFKELSDNETCITYPTKTNLLKIIKESRCLKSQYDSSDVLRIRRTFDETDDLLQIYQMVPEQMIIYSSRRLLNYLKTSQRIYIDGTFKVSPKGSYQMLIIMGYLPNIDETKPLCWAILKSKKQKEYIRCFQNLRSLCTNWNPNYISSDYEKSLHNALVYCFPNAYKIGCWFHFKQCLKRNVNKYNPTTKDTTNQQILTAIGNLAIYDPDTVIEQFLDTVKRYPEFDKFFKYFGRNFLKKWDIKFWNVKYLPKESRTNNPLESYNGKIAKQIGQKRPLLDVAKGLQEEEQFIYEEIERKHTNTDNRKTKIKQSRMNKKDEEEKPIYDEKISHQLRHKSLRIYYIQLLKLNLNFTDKNTPSLIDQIEANKKRVEENTNKPRKIQQKSKRKRINQNNISNTPKKRKKNKK</sequence>
<feature type="region of interest" description="Disordered" evidence="1">
    <location>
        <begin position="517"/>
        <end position="554"/>
    </location>
</feature>
<proteinExistence type="predicted"/>
<evidence type="ECO:0000313" key="4">
    <source>
        <dbReference type="Proteomes" id="UP001150062"/>
    </source>
</evidence>
<organism evidence="3 4">
    <name type="scientific">Anaeramoeba flamelloides</name>
    <dbReference type="NCBI Taxonomy" id="1746091"/>
    <lineage>
        <taxon>Eukaryota</taxon>
        <taxon>Metamonada</taxon>
        <taxon>Anaeramoebidae</taxon>
        <taxon>Anaeramoeba</taxon>
    </lineage>
</organism>
<evidence type="ECO:0000259" key="2">
    <source>
        <dbReference type="Pfam" id="PF10551"/>
    </source>
</evidence>